<dbReference type="GO" id="GO:0030288">
    <property type="term" value="C:outer membrane-bounded periplasmic space"/>
    <property type="evidence" value="ECO:0007669"/>
    <property type="project" value="TreeGrafter"/>
</dbReference>
<feature type="domain" description="Organic solvent tolerance-like N-terminal" evidence="3">
    <location>
        <begin position="50"/>
        <end position="161"/>
    </location>
</feature>
<protein>
    <recommendedName>
        <fullName evidence="3">Organic solvent tolerance-like N-terminal domain-containing protein</fullName>
    </recommendedName>
</protein>
<dbReference type="GO" id="GO:0017089">
    <property type="term" value="F:glycolipid transfer activity"/>
    <property type="evidence" value="ECO:0007669"/>
    <property type="project" value="TreeGrafter"/>
</dbReference>
<dbReference type="Pfam" id="PF03968">
    <property type="entry name" value="LptD_N"/>
    <property type="match status" value="1"/>
</dbReference>
<dbReference type="EMBL" id="CP032509">
    <property type="protein sequence ID" value="AZN73478.1"/>
    <property type="molecule type" value="Genomic_DNA"/>
</dbReference>
<evidence type="ECO:0000313" key="5">
    <source>
        <dbReference type="Proteomes" id="UP000268192"/>
    </source>
</evidence>
<organism evidence="4 5">
    <name type="scientific">Georhizobium profundi</name>
    <dbReference type="NCBI Taxonomy" id="2341112"/>
    <lineage>
        <taxon>Bacteria</taxon>
        <taxon>Pseudomonadati</taxon>
        <taxon>Pseudomonadota</taxon>
        <taxon>Alphaproteobacteria</taxon>
        <taxon>Hyphomicrobiales</taxon>
        <taxon>Rhizobiaceae</taxon>
        <taxon>Georhizobium</taxon>
    </lineage>
</organism>
<dbReference type="InterPro" id="IPR052037">
    <property type="entry name" value="LPS_export_LptA"/>
</dbReference>
<gene>
    <name evidence="4" type="ORF">D5400_00175</name>
</gene>
<dbReference type="GO" id="GO:0015920">
    <property type="term" value="P:lipopolysaccharide transport"/>
    <property type="evidence" value="ECO:0007669"/>
    <property type="project" value="TreeGrafter"/>
</dbReference>
<sequence>MNFYTSSLARPTRYAAVVLAALALSVPSLQAQTVERQSSRFALSEDQPIQIESDELQVSESNGRADFTGNVNVVQGEMVLKSGAMTVFYSGDSGSVSTGTAAIERIELRNDVLLQSGEQTATADAGTYDMSNEILTLSGDRVVLSEGDNVLVGCKLTVEVANGNARLESCGNRVQIQLNPASRPSE</sequence>
<feature type="signal peptide" evidence="2">
    <location>
        <begin position="1"/>
        <end position="31"/>
    </location>
</feature>
<evidence type="ECO:0000259" key="3">
    <source>
        <dbReference type="Pfam" id="PF03968"/>
    </source>
</evidence>
<dbReference type="AlphaFoldDB" id="A0A3Q8XRC0"/>
<evidence type="ECO:0000313" key="4">
    <source>
        <dbReference type="EMBL" id="AZN73478.1"/>
    </source>
</evidence>
<dbReference type="PANTHER" id="PTHR36504:SF1">
    <property type="entry name" value="LIPOPOLYSACCHARIDE EXPORT SYSTEM PROTEIN LPTA"/>
    <property type="match status" value="1"/>
</dbReference>
<dbReference type="RefSeq" id="WP_126006498.1">
    <property type="nucleotide sequence ID" value="NZ_CP032509.1"/>
</dbReference>
<keyword evidence="1 2" id="KW-0732">Signal</keyword>
<dbReference type="InterPro" id="IPR005653">
    <property type="entry name" value="OstA-like_N"/>
</dbReference>
<accession>A0A3Q8XRC0</accession>
<evidence type="ECO:0000256" key="2">
    <source>
        <dbReference type="SAM" id="SignalP"/>
    </source>
</evidence>
<dbReference type="OrthoDB" id="9811926at2"/>
<keyword evidence="5" id="KW-1185">Reference proteome</keyword>
<evidence type="ECO:0000256" key="1">
    <source>
        <dbReference type="ARBA" id="ARBA00022729"/>
    </source>
</evidence>
<dbReference type="Proteomes" id="UP000268192">
    <property type="component" value="Chromosome"/>
</dbReference>
<name>A0A3Q8XRC0_9HYPH</name>
<dbReference type="Gene3D" id="2.60.450.10">
    <property type="entry name" value="Lipopolysaccharide (LPS) transport protein A like domain"/>
    <property type="match status" value="1"/>
</dbReference>
<dbReference type="KEGG" id="abaw:D5400_00175"/>
<dbReference type="PANTHER" id="PTHR36504">
    <property type="entry name" value="LIPOPOLYSACCHARIDE EXPORT SYSTEM PROTEIN LPTA"/>
    <property type="match status" value="1"/>
</dbReference>
<feature type="chain" id="PRO_5018785208" description="Organic solvent tolerance-like N-terminal domain-containing protein" evidence="2">
    <location>
        <begin position="32"/>
        <end position="186"/>
    </location>
</feature>
<dbReference type="GO" id="GO:0009279">
    <property type="term" value="C:cell outer membrane"/>
    <property type="evidence" value="ECO:0007669"/>
    <property type="project" value="TreeGrafter"/>
</dbReference>
<proteinExistence type="predicted"/>
<reference evidence="4 5" key="1">
    <citation type="submission" date="2018-09" db="EMBL/GenBank/DDBJ databases">
        <title>Marinorhizobium profundi gen. nov., sp. nov., isolated from a deep-sea sediment sample from the New Britain Trench and proposal of Marinorhizobiaceae fam. nov. in the order Rhizobiales of the class Alphaproteobacteria.</title>
        <authorList>
            <person name="Cao J."/>
        </authorList>
    </citation>
    <scope>NUCLEOTIDE SEQUENCE [LARGE SCALE GENOMIC DNA]</scope>
    <source>
        <strain evidence="4 5">WS11</strain>
    </source>
</reference>